<dbReference type="Gene3D" id="3.30.870.30">
    <property type="entry name" value="MITD, C-terminal phospholipase D-like domain"/>
    <property type="match status" value="1"/>
</dbReference>
<proteinExistence type="predicted"/>
<dbReference type="InterPro" id="IPR038113">
    <property type="entry name" value="MITD1_C_sf"/>
</dbReference>
<evidence type="ECO:0000259" key="1">
    <source>
        <dbReference type="Pfam" id="PF16565"/>
    </source>
</evidence>
<dbReference type="Gene3D" id="1.20.58.80">
    <property type="entry name" value="Phosphotransferase system, lactose/cellobiose-type IIA subunit"/>
    <property type="match status" value="1"/>
</dbReference>
<dbReference type="Pfam" id="PF16565">
    <property type="entry name" value="MIT_C"/>
    <property type="match status" value="1"/>
</dbReference>
<name>A0A6M2DJD7_XENCH</name>
<dbReference type="PANTHER" id="PTHR21222">
    <property type="entry name" value="MIT DOMAIN-CONTAINING PROTEIN 1"/>
    <property type="match status" value="1"/>
</dbReference>
<organism evidence="2">
    <name type="scientific">Xenopsylla cheopis</name>
    <name type="common">Oriental rat flea</name>
    <name type="synonym">Pulex cheopis</name>
    <dbReference type="NCBI Taxonomy" id="163159"/>
    <lineage>
        <taxon>Eukaryota</taxon>
        <taxon>Metazoa</taxon>
        <taxon>Ecdysozoa</taxon>
        <taxon>Arthropoda</taxon>
        <taxon>Hexapoda</taxon>
        <taxon>Insecta</taxon>
        <taxon>Pterygota</taxon>
        <taxon>Neoptera</taxon>
        <taxon>Endopterygota</taxon>
        <taxon>Siphonaptera</taxon>
        <taxon>Pulicidae</taxon>
        <taxon>Xenopsyllinae</taxon>
        <taxon>Xenopsylla</taxon>
    </lineage>
</organism>
<feature type="domain" description="MITD1 C-terminal phospholipase D-like" evidence="1">
    <location>
        <begin position="100"/>
        <end position="240"/>
    </location>
</feature>
<accession>A0A6M2DJD7</accession>
<reference evidence="2" key="1">
    <citation type="submission" date="2020-03" db="EMBL/GenBank/DDBJ databases">
        <title>Transcriptomic Profiling of the Digestive Tract of the Rat Flea, Xenopsylla cheopis, Following Blood Feeding and Infection with Yersinia pestis.</title>
        <authorList>
            <person name="Bland D.M."/>
            <person name="Martens C.A."/>
            <person name="Virtaneva K."/>
            <person name="Kanakabandi K."/>
            <person name="Long D."/>
            <person name="Rosenke R."/>
            <person name="Saturday G.A."/>
            <person name="Hoyt F.H."/>
            <person name="Bruno D.P."/>
            <person name="Ribeiro J.M.C."/>
            <person name="Hinnebusch J."/>
        </authorList>
    </citation>
    <scope>NUCLEOTIDE SEQUENCE</scope>
</reference>
<dbReference type="SUPFAM" id="SSF116846">
    <property type="entry name" value="MIT domain"/>
    <property type="match status" value="1"/>
</dbReference>
<dbReference type="InterPro" id="IPR052817">
    <property type="entry name" value="MIT_domain_contain_protein1"/>
</dbReference>
<dbReference type="InterPro" id="IPR032341">
    <property type="entry name" value="MITD1_C"/>
</dbReference>
<evidence type="ECO:0000313" key="2">
    <source>
        <dbReference type="EMBL" id="NOV46425.1"/>
    </source>
</evidence>
<protein>
    <submittedName>
        <fullName evidence="2">Putative phospholipase d-like domain at c-terminus of mit</fullName>
    </submittedName>
</protein>
<dbReference type="InterPro" id="IPR036181">
    <property type="entry name" value="MIT_dom_sf"/>
</dbReference>
<dbReference type="AlphaFoldDB" id="A0A6M2DJD7"/>
<dbReference type="EMBL" id="GIIL01002699">
    <property type="protein sequence ID" value="NOV46425.1"/>
    <property type="molecule type" value="Transcribed_RNA"/>
</dbReference>
<sequence length="245" mass="28337">MDTSNVPDVLKPGSECIQILTRATVLANKKDFTNSISAYQDGIRILLEASKTEMNPKYRIILTEKADSYKAFVETLKVENSTTGEKKPYKSIHIKDGSTGFGYMRIFGPYCNQHVKKLVVEDPYVRSHHQILNFIYFIEIVLSMCSNLKEVELLTTSSNETLQLQKEAFKDLQASMGENHLSFKFAFSQVLHDRQIRFDTGWIIKIGRGLDYFKKPRHKYGLGFYEQDFRECHETNIDIIFNKPK</sequence>
<dbReference type="PANTHER" id="PTHR21222:SF1">
    <property type="entry name" value="MIT DOMAIN-CONTAINING PROTEIN 1"/>
    <property type="match status" value="1"/>
</dbReference>